<dbReference type="PATRIC" id="fig|1656095.3.peg.607"/>
<proteinExistence type="predicted"/>
<organism evidence="1 2">
    <name type="scientific">Franconibacter pulveris</name>
    <dbReference type="NCBI Taxonomy" id="435910"/>
    <lineage>
        <taxon>Bacteria</taxon>
        <taxon>Pseudomonadati</taxon>
        <taxon>Pseudomonadota</taxon>
        <taxon>Gammaproteobacteria</taxon>
        <taxon>Enterobacterales</taxon>
        <taxon>Enterobacteriaceae</taxon>
        <taxon>Franconibacter</taxon>
    </lineage>
</organism>
<dbReference type="EMBL" id="LFEJ01000010">
    <property type="protein sequence ID" value="KMV35552.1"/>
    <property type="molecule type" value="Genomic_DNA"/>
</dbReference>
<evidence type="ECO:0000313" key="2">
    <source>
        <dbReference type="Proteomes" id="UP000037315"/>
    </source>
</evidence>
<dbReference type="RefSeq" id="WP_024556746.1">
    <property type="nucleotide sequence ID" value="NZ_LFEJ01000010.1"/>
</dbReference>
<sequence length="106" mass="12102">MFELIFHPAAEYEIYELDPVMQAKALKGLEKLEAQGPCLRYPHTVAVTEKLFELRVGAKDISRTLFAFAAGRKIYILRTWVKKTPKTPKPEIVLALARLKELTDES</sequence>
<dbReference type="Proteomes" id="UP000037315">
    <property type="component" value="Unassembled WGS sequence"/>
</dbReference>
<gene>
    <name evidence="1" type="ORF">ACH50_06515</name>
</gene>
<name>A0A0J8VRJ7_9ENTR</name>
<dbReference type="Pfam" id="PF05973">
    <property type="entry name" value="Gp49"/>
    <property type="match status" value="1"/>
</dbReference>
<evidence type="ECO:0000313" key="1">
    <source>
        <dbReference type="EMBL" id="KMV35552.1"/>
    </source>
</evidence>
<reference evidence="1 2" key="1">
    <citation type="submission" date="2015-06" db="EMBL/GenBank/DDBJ databases">
        <title>Genome sequencing of Cronobacter sp. strain DJ34 isolated from petroleum contaminated sludge of Duliajan Oil Fields, Assam, India.</title>
        <authorList>
            <person name="Pal S."/>
            <person name="Banerjee T.D."/>
            <person name="Roy A."/>
            <person name="Sar P."/>
            <person name="Kazy S.K."/>
        </authorList>
    </citation>
    <scope>NUCLEOTIDE SEQUENCE [LARGE SCALE GENOMIC DNA]</scope>
    <source>
        <strain evidence="1 2">DJ34</strain>
    </source>
</reference>
<dbReference type="InterPro" id="IPR009241">
    <property type="entry name" value="HigB-like"/>
</dbReference>
<dbReference type="AlphaFoldDB" id="A0A0J8VRJ7"/>
<dbReference type="OrthoDB" id="3233388at2"/>
<evidence type="ECO:0008006" key="3">
    <source>
        <dbReference type="Google" id="ProtNLM"/>
    </source>
</evidence>
<accession>A0A0J8VRJ7</accession>
<keyword evidence="2" id="KW-1185">Reference proteome</keyword>
<dbReference type="STRING" id="1121863.GCA_000621185_03464"/>
<protein>
    <recommendedName>
        <fullName evidence="3">Toxin RelE</fullName>
    </recommendedName>
</protein>
<comment type="caution">
    <text evidence="1">The sequence shown here is derived from an EMBL/GenBank/DDBJ whole genome shotgun (WGS) entry which is preliminary data.</text>
</comment>